<dbReference type="AlphaFoldDB" id="A0A9P5ND46"/>
<feature type="non-terminal residue" evidence="2">
    <location>
        <position position="1"/>
    </location>
</feature>
<evidence type="ECO:0000313" key="3">
    <source>
        <dbReference type="Proteomes" id="UP000724874"/>
    </source>
</evidence>
<dbReference type="Proteomes" id="UP000724874">
    <property type="component" value="Unassembled WGS sequence"/>
</dbReference>
<reference evidence="2" key="1">
    <citation type="submission" date="2020-11" db="EMBL/GenBank/DDBJ databases">
        <authorList>
            <consortium name="DOE Joint Genome Institute"/>
            <person name="Ahrendt S."/>
            <person name="Riley R."/>
            <person name="Andreopoulos W."/>
            <person name="LaButti K."/>
            <person name="Pangilinan J."/>
            <person name="Ruiz-duenas F.J."/>
            <person name="Barrasa J.M."/>
            <person name="Sanchez-Garcia M."/>
            <person name="Camarero S."/>
            <person name="Miyauchi S."/>
            <person name="Serrano A."/>
            <person name="Linde D."/>
            <person name="Babiker R."/>
            <person name="Drula E."/>
            <person name="Ayuso-Fernandez I."/>
            <person name="Pacheco R."/>
            <person name="Padilla G."/>
            <person name="Ferreira P."/>
            <person name="Barriuso J."/>
            <person name="Kellner H."/>
            <person name="Castanera R."/>
            <person name="Alfaro M."/>
            <person name="Ramirez L."/>
            <person name="Pisabarro A.G."/>
            <person name="Kuo A."/>
            <person name="Tritt A."/>
            <person name="Lipzen A."/>
            <person name="He G."/>
            <person name="Yan M."/>
            <person name="Ng V."/>
            <person name="Cullen D."/>
            <person name="Martin F."/>
            <person name="Rosso M.-N."/>
            <person name="Henrissat B."/>
            <person name="Hibbett D."/>
            <person name="Martinez A.T."/>
            <person name="Grigoriev I.V."/>
        </authorList>
    </citation>
    <scope>NUCLEOTIDE SEQUENCE</scope>
    <source>
        <strain evidence="2">AH 44721</strain>
    </source>
</reference>
<keyword evidence="3" id="KW-1185">Reference proteome</keyword>
<dbReference type="EMBL" id="JADNYJ010000146">
    <property type="protein sequence ID" value="KAF8879761.1"/>
    <property type="molecule type" value="Genomic_DNA"/>
</dbReference>
<gene>
    <name evidence="2" type="ORF">CPB84DRAFT_1793052</name>
</gene>
<name>A0A9P5ND46_GYMJU</name>
<protein>
    <submittedName>
        <fullName evidence="2">Uncharacterized protein</fullName>
    </submittedName>
</protein>
<evidence type="ECO:0000313" key="2">
    <source>
        <dbReference type="EMBL" id="KAF8879761.1"/>
    </source>
</evidence>
<feature type="region of interest" description="Disordered" evidence="1">
    <location>
        <begin position="122"/>
        <end position="146"/>
    </location>
</feature>
<comment type="caution">
    <text evidence="2">The sequence shown here is derived from an EMBL/GenBank/DDBJ whole genome shotgun (WGS) entry which is preliminary data.</text>
</comment>
<sequence length="374" mass="42034">MEDLIYGRGMIDIVNEIILPNIDRLHYLDCLLPATTHSQLLENLPEPSLLALADLNITFVRVNGSNAMNTFPPLSAILPLQPVMNIDLGAVSISLDQFMTMIHQSRDTLVRGFFCITGSAHQPEQHPSPYHVQHPPPPPSQQRQQQIQIQPIQMRLLASLHLRLINTNHFPTFLLPIHLPVLTSLWVEWSDQQHPFEWDAALPSYTHWVSITPLSNTLEQLLLMDLSISPALCARVHGGSSSSLPLPDYTQLESLLRAVPKLKSLCLPPGIRVPLPILTQIANGDLLPRLDSFSLAMLRGPDIIFNMVRSRNRNEIGSSYSARTRSHIAFLNLMVPIPPLDVRRHLLAKMKGLNLKKGYRLQFLKACRVCLGHC</sequence>
<accession>A0A9P5ND46</accession>
<organism evidence="2 3">
    <name type="scientific">Gymnopilus junonius</name>
    <name type="common">Spectacular rustgill mushroom</name>
    <name type="synonym">Gymnopilus spectabilis subsp. junonius</name>
    <dbReference type="NCBI Taxonomy" id="109634"/>
    <lineage>
        <taxon>Eukaryota</taxon>
        <taxon>Fungi</taxon>
        <taxon>Dikarya</taxon>
        <taxon>Basidiomycota</taxon>
        <taxon>Agaricomycotina</taxon>
        <taxon>Agaricomycetes</taxon>
        <taxon>Agaricomycetidae</taxon>
        <taxon>Agaricales</taxon>
        <taxon>Agaricineae</taxon>
        <taxon>Hymenogastraceae</taxon>
        <taxon>Gymnopilus</taxon>
    </lineage>
</organism>
<proteinExistence type="predicted"/>
<evidence type="ECO:0000256" key="1">
    <source>
        <dbReference type="SAM" id="MobiDB-lite"/>
    </source>
</evidence>